<dbReference type="Proteomes" id="UP001642540">
    <property type="component" value="Unassembled WGS sequence"/>
</dbReference>
<accession>A0ABP1Q9Q2</accession>
<comment type="caution">
    <text evidence="1">The sequence shown here is derived from an EMBL/GenBank/DDBJ whole genome shotgun (WGS) entry which is preliminary data.</text>
</comment>
<proteinExistence type="predicted"/>
<keyword evidence="2" id="KW-1185">Reference proteome</keyword>
<dbReference type="EMBL" id="CAXLJM020000027">
    <property type="protein sequence ID" value="CAL8094916.1"/>
    <property type="molecule type" value="Genomic_DNA"/>
</dbReference>
<reference evidence="1 2" key="1">
    <citation type="submission" date="2024-08" db="EMBL/GenBank/DDBJ databases">
        <authorList>
            <person name="Cucini C."/>
            <person name="Frati F."/>
        </authorList>
    </citation>
    <scope>NUCLEOTIDE SEQUENCE [LARGE SCALE GENOMIC DNA]</scope>
</reference>
<organism evidence="1 2">
    <name type="scientific">Orchesella dallaii</name>
    <dbReference type="NCBI Taxonomy" id="48710"/>
    <lineage>
        <taxon>Eukaryota</taxon>
        <taxon>Metazoa</taxon>
        <taxon>Ecdysozoa</taxon>
        <taxon>Arthropoda</taxon>
        <taxon>Hexapoda</taxon>
        <taxon>Collembola</taxon>
        <taxon>Entomobryomorpha</taxon>
        <taxon>Entomobryoidea</taxon>
        <taxon>Orchesellidae</taxon>
        <taxon>Orchesellinae</taxon>
        <taxon>Orchesella</taxon>
    </lineage>
</organism>
<sequence>MREMEVDETSQETGDAKAKVWKNINLPKNYDPMGFRNDFKVCMNFFRSHFPYLKKVPKVVLTGLKDRSRLPSLVKLFGCLLFELVLPKRLRHVCIVRTIEERFKVW</sequence>
<gene>
    <name evidence="1" type="ORF">ODALV1_LOCUS8927</name>
</gene>
<protein>
    <submittedName>
        <fullName evidence="1">Uncharacterized protein</fullName>
    </submittedName>
</protein>
<evidence type="ECO:0000313" key="2">
    <source>
        <dbReference type="Proteomes" id="UP001642540"/>
    </source>
</evidence>
<name>A0ABP1Q9Q2_9HEXA</name>
<evidence type="ECO:0000313" key="1">
    <source>
        <dbReference type="EMBL" id="CAL8094916.1"/>
    </source>
</evidence>